<keyword evidence="7" id="KW-1185">Reference proteome</keyword>
<dbReference type="InterPro" id="IPR032466">
    <property type="entry name" value="Metal_Hydrolase"/>
</dbReference>
<dbReference type="RefSeq" id="WP_247382207.1">
    <property type="nucleotide sequence ID" value="NZ_JALLGV010000015.1"/>
</dbReference>
<dbReference type="Pfam" id="PF01979">
    <property type="entry name" value="Amidohydro_1"/>
    <property type="match status" value="1"/>
</dbReference>
<reference evidence="6 7" key="1">
    <citation type="journal article" date="2019" name="Int. J. Syst. Evol. Microbiol.">
        <title>The Global Catalogue of Microorganisms (GCM) 10K type strain sequencing project: providing services to taxonomists for standard genome sequencing and annotation.</title>
        <authorList>
            <consortium name="The Broad Institute Genomics Platform"/>
            <consortium name="The Broad Institute Genome Sequencing Center for Infectious Disease"/>
            <person name="Wu L."/>
            <person name="Ma J."/>
        </authorList>
    </citation>
    <scope>NUCLEOTIDE SEQUENCE [LARGE SCALE GENOMIC DNA]</scope>
    <source>
        <strain evidence="6 7">CGMCC 1.12125</strain>
    </source>
</reference>
<feature type="domain" description="Amidohydrolase-related" evidence="5">
    <location>
        <begin position="52"/>
        <end position="434"/>
    </location>
</feature>
<evidence type="ECO:0000313" key="6">
    <source>
        <dbReference type="EMBL" id="MFD1588262.1"/>
    </source>
</evidence>
<comment type="cofactor">
    <cofactor evidence="1">
        <name>Zn(2+)</name>
        <dbReference type="ChEBI" id="CHEBI:29105"/>
    </cofactor>
</comment>
<comment type="caution">
    <text evidence="6">The sequence shown here is derived from an EMBL/GenBank/DDBJ whole genome shotgun (WGS) entry which is preliminary data.</text>
</comment>
<dbReference type="InterPro" id="IPR050378">
    <property type="entry name" value="Metallo-dep_Hydrolases_sf"/>
</dbReference>
<dbReference type="EMBL" id="JBHUDJ010000010">
    <property type="protein sequence ID" value="MFD1588262.1"/>
    <property type="molecule type" value="Genomic_DNA"/>
</dbReference>
<proteinExistence type="inferred from homology"/>
<keyword evidence="3" id="KW-0378">Hydrolase</keyword>
<comment type="similarity">
    <text evidence="2">Belongs to the metallo-dependent hydrolases superfamily. Hydantoinase/dihydropyrimidinase family.</text>
</comment>
<dbReference type="Proteomes" id="UP001597119">
    <property type="component" value="Unassembled WGS sequence"/>
</dbReference>
<accession>A0ABD6CEA0</accession>
<dbReference type="SUPFAM" id="SSF51338">
    <property type="entry name" value="Composite domain of metallo-dependent hydrolases"/>
    <property type="match status" value="1"/>
</dbReference>
<evidence type="ECO:0000256" key="4">
    <source>
        <dbReference type="ARBA" id="ARBA00022975"/>
    </source>
</evidence>
<dbReference type="AlphaFoldDB" id="A0ABD6CEA0"/>
<evidence type="ECO:0000259" key="5">
    <source>
        <dbReference type="Pfam" id="PF01979"/>
    </source>
</evidence>
<dbReference type="Gene3D" id="2.30.40.10">
    <property type="entry name" value="Urease, subunit C, domain 1"/>
    <property type="match status" value="1"/>
</dbReference>
<dbReference type="GO" id="GO:0006221">
    <property type="term" value="P:pyrimidine nucleotide biosynthetic process"/>
    <property type="evidence" value="ECO:0007669"/>
    <property type="project" value="UniProtKB-KW"/>
</dbReference>
<dbReference type="SUPFAM" id="SSF51556">
    <property type="entry name" value="Metallo-dependent hydrolases"/>
    <property type="match status" value="1"/>
</dbReference>
<evidence type="ECO:0000313" key="7">
    <source>
        <dbReference type="Proteomes" id="UP001597119"/>
    </source>
</evidence>
<organism evidence="6 7">
    <name type="scientific">Halorientalis brevis</name>
    <dbReference type="NCBI Taxonomy" id="1126241"/>
    <lineage>
        <taxon>Archaea</taxon>
        <taxon>Methanobacteriati</taxon>
        <taxon>Methanobacteriota</taxon>
        <taxon>Stenosarchaea group</taxon>
        <taxon>Halobacteria</taxon>
        <taxon>Halobacteriales</taxon>
        <taxon>Haloarculaceae</taxon>
        <taxon>Halorientalis</taxon>
    </lineage>
</organism>
<dbReference type="PANTHER" id="PTHR11647">
    <property type="entry name" value="HYDRANTOINASE/DIHYDROPYRIMIDINASE FAMILY MEMBER"/>
    <property type="match status" value="1"/>
</dbReference>
<sequence>MSVDTVIAGGTLVTADRTFEGALAIDDGTIVGVGAAEQLPDADDVVDATGKYVMPGVVDPHVHVADPFSIDSYETASKAAALGGTTTVIGFAFQGWNPATEAFDGSYSLPEAIDSVRERGADSLVDFGVHGAVTEETDEGLEDLAEVVPNGVPSIKMFTAYDVGLSNGFMHRVFERLAALDGVGVLHTEDGSVCDVLTEACKREGKGDPVHYPASRPDYAEAMAADDAVRMALETGAKYYGIHTSCRKAAEVLEAAREDGSRVRAETCVHFTTLDESVYAEQGTLPLFAPPMRTPDDVEAMFEHLQAGSLDVVSTDHCAYTEASKQVDDWWDSPFGANLLQTGFPVFHDEAVTQRGFGYPTLVRLVSTAPAQTFGLPEKGTLTPGTDADVVVFDPDASYTIDAADNESKADFSIFEGREVTGRVEKTFVRGTLVADDGEIVADPGHGQFVERIQPDWSA</sequence>
<dbReference type="PANTHER" id="PTHR11647:SF1">
    <property type="entry name" value="COLLAPSIN RESPONSE MEDIATOR PROTEIN"/>
    <property type="match status" value="1"/>
</dbReference>
<evidence type="ECO:0000256" key="2">
    <source>
        <dbReference type="ARBA" id="ARBA00008829"/>
    </source>
</evidence>
<evidence type="ECO:0000256" key="3">
    <source>
        <dbReference type="ARBA" id="ARBA00022801"/>
    </source>
</evidence>
<dbReference type="Gene3D" id="3.20.20.140">
    <property type="entry name" value="Metal-dependent hydrolases"/>
    <property type="match status" value="1"/>
</dbReference>
<dbReference type="FunFam" id="3.20.20.140:FF:000174">
    <property type="entry name" value="Dihydropyrimidinase-related protein 2"/>
    <property type="match status" value="1"/>
</dbReference>
<dbReference type="InterPro" id="IPR011059">
    <property type="entry name" value="Metal-dep_hydrolase_composite"/>
</dbReference>
<evidence type="ECO:0000256" key="1">
    <source>
        <dbReference type="ARBA" id="ARBA00001947"/>
    </source>
</evidence>
<gene>
    <name evidence="6" type="ORF">ACFR9U_14870</name>
</gene>
<name>A0ABD6CEA0_9EURY</name>
<protein>
    <submittedName>
        <fullName evidence="6">Dihydroorotase family protein</fullName>
    </submittedName>
</protein>
<dbReference type="InterPro" id="IPR006680">
    <property type="entry name" value="Amidohydro-rel"/>
</dbReference>
<keyword evidence="4" id="KW-0665">Pyrimidine biosynthesis</keyword>
<dbReference type="GO" id="GO:0016787">
    <property type="term" value="F:hydrolase activity"/>
    <property type="evidence" value="ECO:0007669"/>
    <property type="project" value="UniProtKB-KW"/>
</dbReference>